<reference evidence="1" key="1">
    <citation type="submission" date="2022-11" db="EMBL/GenBank/DDBJ databases">
        <title>Draft genome sequences of strains of Pseudomonas imrae sp. nov.</title>
        <authorList>
            <person name="Salva Serra F."/>
            <person name="Nimje P."/>
            <person name="Moore E.R.B."/>
            <person name="Marathe N.P."/>
        </authorList>
    </citation>
    <scope>NUCLEOTIDE SEQUENCE</scope>
    <source>
        <strain evidence="1">15FMM2</strain>
    </source>
</reference>
<protein>
    <submittedName>
        <fullName evidence="1">Uncharacterized protein</fullName>
    </submittedName>
</protein>
<gene>
    <name evidence="1" type="ORF">OOJ96_23700</name>
</gene>
<keyword evidence="2" id="KW-1185">Reference proteome</keyword>
<accession>A0ACC7PLG2</accession>
<name>A0ACC7PLG2_9PSED</name>
<dbReference type="EMBL" id="JAPEQY010000024">
    <property type="protein sequence ID" value="MFO2480389.1"/>
    <property type="molecule type" value="Genomic_DNA"/>
</dbReference>
<dbReference type="Proteomes" id="UP001637618">
    <property type="component" value="Unassembled WGS sequence"/>
</dbReference>
<proteinExistence type="predicted"/>
<evidence type="ECO:0000313" key="1">
    <source>
        <dbReference type="EMBL" id="MFO2480389.1"/>
    </source>
</evidence>
<organism evidence="1 2">
    <name type="scientific">Pseudomonas imrae</name>
    <dbReference type="NCBI Taxonomy" id="2992837"/>
    <lineage>
        <taxon>Bacteria</taxon>
        <taxon>Pseudomonadati</taxon>
        <taxon>Pseudomonadota</taxon>
        <taxon>Gammaproteobacteria</taxon>
        <taxon>Pseudomonadales</taxon>
        <taxon>Pseudomonadaceae</taxon>
        <taxon>Pseudomonas</taxon>
    </lineage>
</organism>
<evidence type="ECO:0000313" key="2">
    <source>
        <dbReference type="Proteomes" id="UP001637618"/>
    </source>
</evidence>
<comment type="caution">
    <text evidence="1">The sequence shown here is derived from an EMBL/GenBank/DDBJ whole genome shotgun (WGS) entry which is preliminary data.</text>
</comment>
<sequence length="70" mass="7434">MAKEGSVAPKKPINDMTRYCSLFERLAGTTYSLDGRSPQDCIAASVASHLGKMLNARAGSVQALLDHEPG</sequence>